<dbReference type="KEGG" id="aser:Asera_33570"/>
<reference evidence="2" key="1">
    <citation type="submission" date="2020-08" db="EMBL/GenBank/DDBJ databases">
        <title>Whole genome shotgun sequence of Actinocatenispora sera NBRC 101916.</title>
        <authorList>
            <person name="Komaki H."/>
            <person name="Tamura T."/>
        </authorList>
    </citation>
    <scope>NUCLEOTIDE SEQUENCE</scope>
    <source>
        <strain evidence="2">NBRC 101916</strain>
    </source>
</reference>
<dbReference type="Proteomes" id="UP000680750">
    <property type="component" value="Chromosome"/>
</dbReference>
<accession>A0A810L2U8</accession>
<dbReference type="RefSeq" id="WP_030445563.1">
    <property type="nucleotide sequence ID" value="NZ_AP023354.1"/>
</dbReference>
<sequence length="249" mass="26054">MLPDLTALRRRLQLGPIDHRTAGAEAAVLHRAVTVPVPATRRSASSVGLLTEADTLTSFDTVAAAARFAGTLHAATGVAVEIESRTLGIRHRHEMHFVRVAPSEQDAVLAALATGWHAARAAVAAAPVGGIATEVRTGPAIAAAIWRALLLTTAPVRNTADLRLRIRDTELLALAVRSAQVLGVPTQARATGTLGVLSVSATDGVYRLLDRLVPRLPATRRPVGSRPAGTTRPARAVAAAGPRRPMPVR</sequence>
<evidence type="ECO:0000313" key="2">
    <source>
        <dbReference type="EMBL" id="BCJ29249.1"/>
    </source>
</evidence>
<feature type="compositionally biased region" description="Low complexity" evidence="1">
    <location>
        <begin position="226"/>
        <end position="243"/>
    </location>
</feature>
<dbReference type="AlphaFoldDB" id="A0A810L2U8"/>
<proteinExistence type="predicted"/>
<evidence type="ECO:0000256" key="1">
    <source>
        <dbReference type="SAM" id="MobiDB-lite"/>
    </source>
</evidence>
<protein>
    <submittedName>
        <fullName evidence="2">Uncharacterized protein</fullName>
    </submittedName>
</protein>
<gene>
    <name evidence="2" type="ORF">Asera_33570</name>
</gene>
<organism evidence="2 3">
    <name type="scientific">Actinocatenispora sera</name>
    <dbReference type="NCBI Taxonomy" id="390989"/>
    <lineage>
        <taxon>Bacteria</taxon>
        <taxon>Bacillati</taxon>
        <taxon>Actinomycetota</taxon>
        <taxon>Actinomycetes</taxon>
        <taxon>Micromonosporales</taxon>
        <taxon>Micromonosporaceae</taxon>
        <taxon>Actinocatenispora</taxon>
    </lineage>
</organism>
<feature type="region of interest" description="Disordered" evidence="1">
    <location>
        <begin position="219"/>
        <end position="249"/>
    </location>
</feature>
<dbReference type="EMBL" id="AP023354">
    <property type="protein sequence ID" value="BCJ29249.1"/>
    <property type="molecule type" value="Genomic_DNA"/>
</dbReference>
<name>A0A810L2U8_9ACTN</name>
<dbReference type="OrthoDB" id="3404872at2"/>
<evidence type="ECO:0000313" key="3">
    <source>
        <dbReference type="Proteomes" id="UP000680750"/>
    </source>
</evidence>
<keyword evidence="3" id="KW-1185">Reference proteome</keyword>